<dbReference type="RefSeq" id="WP_067338405.1">
    <property type="nucleotide sequence ID" value="NZ_LZNA01000067.1"/>
</dbReference>
<comment type="function">
    <text evidence="3">Required for maturation of 30S ribosomal subunits.</text>
</comment>
<gene>
    <name evidence="3" type="primary">rimP</name>
    <name evidence="6" type="ORF">A9306_01545</name>
</gene>
<proteinExistence type="inferred from homology"/>
<dbReference type="InterPro" id="IPR035956">
    <property type="entry name" value="RimP_N_sf"/>
</dbReference>
<keyword evidence="1 3" id="KW-0963">Cytoplasm</keyword>
<dbReference type="EMBL" id="LZNA01000067">
    <property type="protein sequence ID" value="OBX75934.1"/>
    <property type="molecule type" value="Genomic_DNA"/>
</dbReference>
<dbReference type="InterPro" id="IPR036847">
    <property type="entry name" value="RimP_C_sf"/>
</dbReference>
<evidence type="ECO:0000256" key="1">
    <source>
        <dbReference type="ARBA" id="ARBA00022490"/>
    </source>
</evidence>
<dbReference type="Proteomes" id="UP000092616">
    <property type="component" value="Unassembled WGS sequence"/>
</dbReference>
<evidence type="ECO:0000313" key="7">
    <source>
        <dbReference type="Proteomes" id="UP000092616"/>
    </source>
</evidence>
<evidence type="ECO:0000313" key="6">
    <source>
        <dbReference type="EMBL" id="OBX75934.1"/>
    </source>
</evidence>
<comment type="similarity">
    <text evidence="3">Belongs to the RimP family.</text>
</comment>
<dbReference type="GO" id="GO:0005829">
    <property type="term" value="C:cytosol"/>
    <property type="evidence" value="ECO:0007669"/>
    <property type="project" value="TreeGrafter"/>
</dbReference>
<evidence type="ECO:0000259" key="5">
    <source>
        <dbReference type="Pfam" id="PF17384"/>
    </source>
</evidence>
<dbReference type="PANTHER" id="PTHR33867:SF1">
    <property type="entry name" value="RIBOSOME MATURATION FACTOR RIMP"/>
    <property type="match status" value="1"/>
</dbReference>
<reference evidence="6 7" key="1">
    <citation type="submission" date="2016-06" db="EMBL/GenBank/DDBJ databases">
        <title>Draft genome of Moraxella atlantae CCUG 59586.</title>
        <authorList>
            <person name="Salva-Serra F."/>
            <person name="Engstrom-Jakobsson H."/>
            <person name="Thorell K."/>
            <person name="Gonzales-Siles L."/>
            <person name="Karlsson R."/>
            <person name="Boulund F."/>
            <person name="Engstrand L."/>
            <person name="Kristiansson E."/>
            <person name="Moore E."/>
        </authorList>
    </citation>
    <scope>NUCLEOTIDE SEQUENCE [LARGE SCALE GENOMIC DNA]</scope>
    <source>
        <strain evidence="6 7">CCUG 59586</strain>
    </source>
</reference>
<dbReference type="Gene3D" id="2.30.30.180">
    <property type="entry name" value="Ribosome maturation factor RimP, C-terminal domain"/>
    <property type="match status" value="1"/>
</dbReference>
<evidence type="ECO:0000256" key="3">
    <source>
        <dbReference type="HAMAP-Rule" id="MF_01077"/>
    </source>
</evidence>
<dbReference type="NCBIfam" id="NF011224">
    <property type="entry name" value="PRK14631.1"/>
    <property type="match status" value="1"/>
</dbReference>
<dbReference type="InterPro" id="IPR028998">
    <property type="entry name" value="RimP_C"/>
</dbReference>
<evidence type="ECO:0000256" key="2">
    <source>
        <dbReference type="ARBA" id="ARBA00022517"/>
    </source>
</evidence>
<accession>A0A1B8QA50</accession>
<comment type="caution">
    <text evidence="6">The sequence shown here is derived from an EMBL/GenBank/DDBJ whole genome shotgun (WGS) entry which is preliminary data.</text>
</comment>
<evidence type="ECO:0000259" key="4">
    <source>
        <dbReference type="Pfam" id="PF02576"/>
    </source>
</evidence>
<feature type="domain" description="Ribosome maturation factor RimP N-terminal" evidence="4">
    <location>
        <begin position="13"/>
        <end position="92"/>
    </location>
</feature>
<dbReference type="SUPFAM" id="SSF75420">
    <property type="entry name" value="YhbC-like, N-terminal domain"/>
    <property type="match status" value="1"/>
</dbReference>
<dbReference type="Pfam" id="PF17384">
    <property type="entry name" value="DUF150_C"/>
    <property type="match status" value="1"/>
</dbReference>
<dbReference type="InterPro" id="IPR028989">
    <property type="entry name" value="RimP_N"/>
</dbReference>
<organism evidence="6 7">
    <name type="scientific">Faucicola atlantae</name>
    <dbReference type="NCBI Taxonomy" id="34059"/>
    <lineage>
        <taxon>Bacteria</taxon>
        <taxon>Pseudomonadati</taxon>
        <taxon>Pseudomonadota</taxon>
        <taxon>Gammaproteobacteria</taxon>
        <taxon>Moraxellales</taxon>
        <taxon>Moraxellaceae</taxon>
        <taxon>Faucicola</taxon>
    </lineage>
</organism>
<dbReference type="GO" id="GO:0006412">
    <property type="term" value="P:translation"/>
    <property type="evidence" value="ECO:0007669"/>
    <property type="project" value="TreeGrafter"/>
</dbReference>
<dbReference type="AlphaFoldDB" id="A0A1B8QA50"/>
<dbReference type="SUPFAM" id="SSF74942">
    <property type="entry name" value="YhbC-like, C-terminal domain"/>
    <property type="match status" value="1"/>
</dbReference>
<dbReference type="GO" id="GO:0000028">
    <property type="term" value="P:ribosomal small subunit assembly"/>
    <property type="evidence" value="ECO:0007669"/>
    <property type="project" value="TreeGrafter"/>
</dbReference>
<keyword evidence="7" id="KW-1185">Reference proteome</keyword>
<protein>
    <recommendedName>
        <fullName evidence="3">Ribosome maturation factor RimP</fullName>
    </recommendedName>
</protein>
<sequence length="170" mass="18723">MKLSSKVAELTELIEPAVSACDVALWGIEFLPQGRRSLLRVFIEATPEDKAQGKQVTIEDCAAVTHQINGVLDVHDPIAGEYLLEVSSPGLDRSFFYAEQLHDYIGQTLSLRLIQAIGTGSDKRRKVTGALKSIGEHDLVVTAEPSTNPHDYTIRLDNIDKANLVYSFDD</sequence>
<dbReference type="Pfam" id="PF02576">
    <property type="entry name" value="RimP_N"/>
    <property type="match status" value="1"/>
</dbReference>
<dbReference type="Gene3D" id="3.30.300.70">
    <property type="entry name" value="RimP-like superfamily, N-terminal"/>
    <property type="match status" value="1"/>
</dbReference>
<comment type="subcellular location">
    <subcellularLocation>
        <location evidence="3">Cytoplasm</location>
    </subcellularLocation>
</comment>
<name>A0A1B8QA50_9GAMM</name>
<dbReference type="PANTHER" id="PTHR33867">
    <property type="entry name" value="RIBOSOME MATURATION FACTOR RIMP"/>
    <property type="match status" value="1"/>
</dbReference>
<keyword evidence="2 3" id="KW-0690">Ribosome biogenesis</keyword>
<dbReference type="HAMAP" id="MF_01077">
    <property type="entry name" value="RimP"/>
    <property type="match status" value="1"/>
</dbReference>
<dbReference type="FunFam" id="3.30.300.70:FF:000001">
    <property type="entry name" value="Ribosome maturation factor RimP"/>
    <property type="match status" value="1"/>
</dbReference>
<feature type="domain" description="Ribosome maturation factor RimP C-terminal" evidence="5">
    <location>
        <begin position="98"/>
        <end position="168"/>
    </location>
</feature>
<dbReference type="InterPro" id="IPR003728">
    <property type="entry name" value="Ribosome_maturation_RimP"/>
</dbReference>
<dbReference type="CDD" id="cd01734">
    <property type="entry name" value="YlxS_C"/>
    <property type="match status" value="1"/>
</dbReference>